<proteinExistence type="predicted"/>
<dbReference type="PANTHER" id="PTHR21192">
    <property type="entry name" value="NUCLEAR PROTEIN E3-3"/>
    <property type="match status" value="1"/>
</dbReference>
<evidence type="ECO:0000313" key="1">
    <source>
        <dbReference type="EMBL" id="MDR5651363.1"/>
    </source>
</evidence>
<comment type="caution">
    <text evidence="1">The sequence shown here is derived from an EMBL/GenBank/DDBJ whole genome shotgun (WGS) entry which is preliminary data.</text>
</comment>
<dbReference type="EMBL" id="JAVKPH010000001">
    <property type="protein sequence ID" value="MDR5651363.1"/>
    <property type="molecule type" value="Genomic_DNA"/>
</dbReference>
<accession>A0ABU1F3D1</accession>
<evidence type="ECO:0000313" key="2">
    <source>
        <dbReference type="Proteomes" id="UP001247754"/>
    </source>
</evidence>
<reference evidence="1 2" key="1">
    <citation type="submission" date="2023-09" db="EMBL/GenBank/DDBJ databases">
        <title>Xinfangfangia sedmenti sp. nov., isolated the sedment.</title>
        <authorList>
            <person name="Xu L."/>
        </authorList>
    </citation>
    <scope>NUCLEOTIDE SEQUENCE [LARGE SCALE GENOMIC DNA]</scope>
    <source>
        <strain evidence="1 2">LG-4</strain>
    </source>
</reference>
<dbReference type="Gene3D" id="3.40.1230.10">
    <property type="entry name" value="MTH938-like"/>
    <property type="match status" value="1"/>
</dbReference>
<protein>
    <submittedName>
        <fullName evidence="1">Mth938-like domain-containing protein</fullName>
    </submittedName>
</protein>
<dbReference type="Proteomes" id="UP001247754">
    <property type="component" value="Unassembled WGS sequence"/>
</dbReference>
<dbReference type="InterPro" id="IPR007523">
    <property type="entry name" value="NDUFAF3/AAMDC"/>
</dbReference>
<dbReference type="PANTHER" id="PTHR21192:SF2">
    <property type="entry name" value="NADH DEHYDROGENASE [UBIQUINONE] 1 ALPHA SUBCOMPLEX ASSEMBLY FACTOR 3"/>
    <property type="match status" value="1"/>
</dbReference>
<name>A0ABU1F3D1_9RHOB</name>
<dbReference type="InterPro" id="IPR036748">
    <property type="entry name" value="MTH938-like_sf"/>
</dbReference>
<dbReference type="SUPFAM" id="SSF64076">
    <property type="entry name" value="MTH938-like"/>
    <property type="match status" value="1"/>
</dbReference>
<keyword evidence="2" id="KW-1185">Reference proteome</keyword>
<dbReference type="CDD" id="cd00248">
    <property type="entry name" value="Mth938-like"/>
    <property type="match status" value="1"/>
</dbReference>
<dbReference type="RefSeq" id="WP_310455476.1">
    <property type="nucleotide sequence ID" value="NZ_JAVKPH010000001.1"/>
</dbReference>
<organism evidence="1 2">
    <name type="scientific">Ruixingdingia sedimenti</name>
    <dbReference type="NCBI Taxonomy" id="3073604"/>
    <lineage>
        <taxon>Bacteria</taxon>
        <taxon>Pseudomonadati</taxon>
        <taxon>Pseudomonadota</taxon>
        <taxon>Alphaproteobacteria</taxon>
        <taxon>Rhodobacterales</taxon>
        <taxon>Paracoccaceae</taxon>
        <taxon>Ruixingdingia</taxon>
    </lineage>
</organism>
<sequence>MPLTEIDFSGAAQPIDGYAPGAFRIGGRVLHGAVLVTPMGAGPWAGMGDPAALPAALAGQVDVLFVGTGAAMAPLPTAFRTALEEAGIGVEPMATPAACRTYNICLSEGRRIAAALIPV</sequence>
<dbReference type="Pfam" id="PF04430">
    <property type="entry name" value="DUF498"/>
    <property type="match status" value="1"/>
</dbReference>
<gene>
    <name evidence="1" type="ORF">RGD00_01995</name>
</gene>